<dbReference type="AlphaFoldDB" id="A0A8H4PF13"/>
<dbReference type="OrthoDB" id="5078701at2759"/>
<protein>
    <submittedName>
        <fullName evidence="3">Uncharacterized protein</fullName>
    </submittedName>
</protein>
<evidence type="ECO:0000256" key="1">
    <source>
        <dbReference type="SAM" id="MobiDB-lite"/>
    </source>
</evidence>
<feature type="region of interest" description="Disordered" evidence="1">
    <location>
        <begin position="257"/>
        <end position="324"/>
    </location>
</feature>
<evidence type="ECO:0000313" key="3">
    <source>
        <dbReference type="EMBL" id="KAF4468558.1"/>
    </source>
</evidence>
<keyword evidence="4" id="KW-1185">Reference proteome</keyword>
<evidence type="ECO:0000313" key="4">
    <source>
        <dbReference type="Proteomes" id="UP000554235"/>
    </source>
</evidence>
<dbReference type="EMBL" id="JAADYS010000597">
    <property type="protein sequence ID" value="KAF4468558.1"/>
    <property type="molecule type" value="Genomic_DNA"/>
</dbReference>
<feature type="compositionally biased region" description="Polar residues" evidence="1">
    <location>
        <begin position="100"/>
        <end position="116"/>
    </location>
</feature>
<feature type="region of interest" description="Disordered" evidence="1">
    <location>
        <begin position="100"/>
        <end position="131"/>
    </location>
</feature>
<evidence type="ECO:0000256" key="2">
    <source>
        <dbReference type="SAM" id="Phobius"/>
    </source>
</evidence>
<keyword evidence="2" id="KW-1133">Transmembrane helix</keyword>
<gene>
    <name evidence="3" type="ORF">FALBO_4546</name>
</gene>
<proteinExistence type="predicted"/>
<keyword evidence="2" id="KW-0472">Membrane</keyword>
<name>A0A8H4PF13_9HYPO</name>
<comment type="caution">
    <text evidence="3">The sequence shown here is derived from an EMBL/GenBank/DDBJ whole genome shotgun (WGS) entry which is preliminary data.</text>
</comment>
<feature type="compositionally biased region" description="Pro residues" evidence="1">
    <location>
        <begin position="178"/>
        <end position="195"/>
    </location>
</feature>
<keyword evidence="2" id="KW-0812">Transmembrane</keyword>
<feature type="transmembrane region" description="Helical" evidence="2">
    <location>
        <begin position="139"/>
        <end position="162"/>
    </location>
</feature>
<organism evidence="3 4">
    <name type="scientific">Fusarium albosuccineum</name>
    <dbReference type="NCBI Taxonomy" id="1237068"/>
    <lineage>
        <taxon>Eukaryota</taxon>
        <taxon>Fungi</taxon>
        <taxon>Dikarya</taxon>
        <taxon>Ascomycota</taxon>
        <taxon>Pezizomycotina</taxon>
        <taxon>Sordariomycetes</taxon>
        <taxon>Hypocreomycetidae</taxon>
        <taxon>Hypocreales</taxon>
        <taxon>Nectriaceae</taxon>
        <taxon>Fusarium</taxon>
        <taxon>Fusarium decemcellulare species complex</taxon>
    </lineage>
</organism>
<reference evidence="3 4" key="1">
    <citation type="submission" date="2020-01" db="EMBL/GenBank/DDBJ databases">
        <title>Identification and distribution of gene clusters putatively required for synthesis of sphingolipid metabolism inhibitors in phylogenetically diverse species of the filamentous fungus Fusarium.</title>
        <authorList>
            <person name="Kim H.-S."/>
            <person name="Busman M."/>
            <person name="Brown D.W."/>
            <person name="Divon H."/>
            <person name="Uhlig S."/>
            <person name="Proctor R.H."/>
        </authorList>
    </citation>
    <scope>NUCLEOTIDE SEQUENCE [LARGE SCALE GENOMIC DNA]</scope>
    <source>
        <strain evidence="3 4">NRRL 20459</strain>
    </source>
</reference>
<feature type="region of interest" description="Disordered" evidence="1">
    <location>
        <begin position="171"/>
        <end position="204"/>
    </location>
</feature>
<dbReference type="Proteomes" id="UP000554235">
    <property type="component" value="Unassembled WGS sequence"/>
</dbReference>
<sequence>MTNRDTPATELLSELDKLMDSVFPTSVVFGSSKDRPLRWTKKTVSSGDRIYVTIVSDKGDLSDDARPVVTVTTVITVTDPETSIYSSLTTRLSVTNIMNTPEATPRNESTPQSTSSVGGGETEALATTHRRSHDLSEGAIAAIALGTVLSLVATIIAVWICIRKRRKAWKKDQSLVPPNNPILDPQPPTPPPLPELPSFADRTATPDDSWISCHDISDPRETVSQGVRSPTPQPAVAEVMSYTRAWQKPRVYTVGGPGIAELPGSEPTARSIEKNDDISPTSPVYTAYSPYRGSHVVSPLSPTSRFRPQPPWDIGEQDIQRRRY</sequence>
<accession>A0A8H4PF13</accession>